<name>A0A8J3Q571_9ACTN</name>
<proteinExistence type="predicted"/>
<evidence type="ECO:0000313" key="2">
    <source>
        <dbReference type="Proteomes" id="UP000612899"/>
    </source>
</evidence>
<sequence length="145" mass="15593">MQLPRWVVAAASAAQHDLPYRTNIEVESGLIASARGRDTGNAFLAEVASDTLRIFDDRSLAGAIDLTDRDAGIAAVLDLVRSVNEILDAHVDNGDAMAFRRWLLTITDVVISAARSGDILGFGGKLITESEQSFRDRLAVVLKVA</sequence>
<dbReference type="Proteomes" id="UP000612899">
    <property type="component" value="Unassembled WGS sequence"/>
</dbReference>
<evidence type="ECO:0000313" key="1">
    <source>
        <dbReference type="EMBL" id="GIH04203.1"/>
    </source>
</evidence>
<protein>
    <submittedName>
        <fullName evidence="1">Uncharacterized protein</fullName>
    </submittedName>
</protein>
<dbReference type="AlphaFoldDB" id="A0A8J3Q571"/>
<dbReference type="EMBL" id="BONY01000011">
    <property type="protein sequence ID" value="GIH04203.1"/>
    <property type="molecule type" value="Genomic_DNA"/>
</dbReference>
<organism evidence="1 2">
    <name type="scientific">Rhizocola hellebori</name>
    <dbReference type="NCBI Taxonomy" id="1392758"/>
    <lineage>
        <taxon>Bacteria</taxon>
        <taxon>Bacillati</taxon>
        <taxon>Actinomycetota</taxon>
        <taxon>Actinomycetes</taxon>
        <taxon>Micromonosporales</taxon>
        <taxon>Micromonosporaceae</taxon>
        <taxon>Rhizocola</taxon>
    </lineage>
</organism>
<gene>
    <name evidence="1" type="ORF">Rhe02_22700</name>
</gene>
<accession>A0A8J3Q571</accession>
<comment type="caution">
    <text evidence="1">The sequence shown here is derived from an EMBL/GenBank/DDBJ whole genome shotgun (WGS) entry which is preliminary data.</text>
</comment>
<reference evidence="1" key="1">
    <citation type="submission" date="2021-01" db="EMBL/GenBank/DDBJ databases">
        <title>Whole genome shotgun sequence of Rhizocola hellebori NBRC 109834.</title>
        <authorList>
            <person name="Komaki H."/>
            <person name="Tamura T."/>
        </authorList>
    </citation>
    <scope>NUCLEOTIDE SEQUENCE</scope>
    <source>
        <strain evidence="1">NBRC 109834</strain>
    </source>
</reference>
<keyword evidence="2" id="KW-1185">Reference proteome</keyword>